<dbReference type="Pfam" id="PF00932">
    <property type="entry name" value="LTD"/>
    <property type="match status" value="1"/>
</dbReference>
<protein>
    <submittedName>
        <fullName evidence="3">DNA/RNA non-specific endonuclease</fullName>
    </submittedName>
</protein>
<sequence length="415" mass="46916">MRGYNPDFLDNIHLPLPDFSARLAGEVHRSADLDEQVIAHYPNYSVITNAHIDKRSAVVAALNIDQNQYRRTHRSDRWRTDSRIGEENQLNNDYYRNNPWDRGHLARRDNAAWGADEREAQIASDETFYYSNASLQHQNLNQDEWLALEDWVRDLDIVKGGKVSSFSGPFYAAHDRSITPEGRPLALVPAGFFKVVCFINKDSDALDVRAFVIYQDEEALRDRAGRQRYNNLTYQSTITEVEALTGLLFDSRIYHANPLFAHIDSAARDGHGETITPERFEVAKSKDLMARETPRPVIRDDLVDIYIAGALPSPAGEDRTGEWIVLMNLGAEPVSVANWKLEDNSGQRLEVPPALLEAGETLKVGPLLPLKLGNGGDVIKLFNAAGERIDWVNYLSHMVQPGRPVWFLASRDILR</sequence>
<evidence type="ECO:0000313" key="4">
    <source>
        <dbReference type="Proteomes" id="UP001168380"/>
    </source>
</evidence>
<dbReference type="SMART" id="SM00892">
    <property type="entry name" value="Endonuclease_NS"/>
    <property type="match status" value="1"/>
</dbReference>
<dbReference type="Gene3D" id="3.40.570.10">
    <property type="entry name" value="Extracellular Endonuclease, subunit A"/>
    <property type="match status" value="1"/>
</dbReference>
<keyword evidence="4" id="KW-1185">Reference proteome</keyword>
<dbReference type="InterPro" id="IPR044925">
    <property type="entry name" value="His-Me_finger_sf"/>
</dbReference>
<dbReference type="SUPFAM" id="SSF54060">
    <property type="entry name" value="His-Me finger endonucleases"/>
    <property type="match status" value="1"/>
</dbReference>
<dbReference type="InterPro" id="IPR040255">
    <property type="entry name" value="Non-specific_endonuclease"/>
</dbReference>
<keyword evidence="3" id="KW-0540">Nuclease</keyword>
<keyword evidence="3" id="KW-0255">Endonuclease</keyword>
<comment type="caution">
    <text evidence="3">The sequence shown here is derived from an EMBL/GenBank/DDBJ whole genome shotgun (WGS) entry which is preliminary data.</text>
</comment>
<name>A0ABT8TIM4_9GAMM</name>
<dbReference type="Pfam" id="PF01223">
    <property type="entry name" value="Endonuclease_NS"/>
    <property type="match status" value="1"/>
</dbReference>
<evidence type="ECO:0000259" key="1">
    <source>
        <dbReference type="SMART" id="SM00477"/>
    </source>
</evidence>
<dbReference type="RefSeq" id="WP_302714103.1">
    <property type="nucleotide sequence ID" value="NZ_JAULRT010000060.1"/>
</dbReference>
<dbReference type="SUPFAM" id="SSF74853">
    <property type="entry name" value="Lamin A/C globular tail domain"/>
    <property type="match status" value="1"/>
</dbReference>
<proteinExistence type="predicted"/>
<evidence type="ECO:0000259" key="2">
    <source>
        <dbReference type="SMART" id="SM00892"/>
    </source>
</evidence>
<evidence type="ECO:0000313" key="3">
    <source>
        <dbReference type="EMBL" id="MDO3383334.1"/>
    </source>
</evidence>
<accession>A0ABT8TIM4</accession>
<dbReference type="InterPro" id="IPR036415">
    <property type="entry name" value="Lamin_tail_dom_sf"/>
</dbReference>
<dbReference type="InterPro" id="IPR001322">
    <property type="entry name" value="Lamin_tail_dom"/>
</dbReference>
<reference evidence="3" key="1">
    <citation type="submission" date="2023-07" db="EMBL/GenBank/DDBJ databases">
        <title>Gilvimarinus algae sp. nov., isolated from the surface of Kelp.</title>
        <authorList>
            <person name="Sun Y.Y."/>
            <person name="Gong Y."/>
            <person name="Du Z.J."/>
        </authorList>
    </citation>
    <scope>NUCLEOTIDE SEQUENCE</scope>
    <source>
        <strain evidence="3">SDUM040014</strain>
    </source>
</reference>
<gene>
    <name evidence="3" type="ORF">QWI16_14220</name>
</gene>
<dbReference type="SMART" id="SM00477">
    <property type="entry name" value="NUC"/>
    <property type="match status" value="1"/>
</dbReference>
<dbReference type="PANTHER" id="PTHR13966">
    <property type="entry name" value="ENDONUCLEASE RELATED"/>
    <property type="match status" value="1"/>
</dbReference>
<dbReference type="InterPro" id="IPR001604">
    <property type="entry name" value="Endo_G_ENPP1-like_dom"/>
</dbReference>
<dbReference type="InterPro" id="IPR020821">
    <property type="entry name" value="ENPP1-3/EXOG-like_nuc-like"/>
</dbReference>
<feature type="domain" description="DNA/RNA non-specific endonuclease/pyrophosphatase/phosphodiesterase" evidence="2">
    <location>
        <begin position="40"/>
        <end position="256"/>
    </location>
</feature>
<feature type="domain" description="ENPP1-3/EXOG-like endonuclease/phosphodiesterase" evidence="1">
    <location>
        <begin position="43"/>
        <end position="256"/>
    </location>
</feature>
<dbReference type="EMBL" id="JAULRT010000060">
    <property type="protein sequence ID" value="MDO3383334.1"/>
    <property type="molecule type" value="Genomic_DNA"/>
</dbReference>
<dbReference type="Proteomes" id="UP001168380">
    <property type="component" value="Unassembled WGS sequence"/>
</dbReference>
<organism evidence="3 4">
    <name type="scientific">Gilvimarinus algae</name>
    <dbReference type="NCBI Taxonomy" id="3058037"/>
    <lineage>
        <taxon>Bacteria</taxon>
        <taxon>Pseudomonadati</taxon>
        <taxon>Pseudomonadota</taxon>
        <taxon>Gammaproteobacteria</taxon>
        <taxon>Cellvibrionales</taxon>
        <taxon>Cellvibrionaceae</taxon>
        <taxon>Gilvimarinus</taxon>
    </lineage>
</organism>
<dbReference type="PANTHER" id="PTHR13966:SF5">
    <property type="entry name" value="ENDONUCLEASE G, MITOCHONDRIAL"/>
    <property type="match status" value="1"/>
</dbReference>
<dbReference type="InterPro" id="IPR044929">
    <property type="entry name" value="DNA/RNA_non-sp_Endonuclease_sf"/>
</dbReference>
<keyword evidence="3" id="KW-0378">Hydrolase</keyword>
<dbReference type="GO" id="GO:0004519">
    <property type="term" value="F:endonuclease activity"/>
    <property type="evidence" value="ECO:0007669"/>
    <property type="project" value="UniProtKB-KW"/>
</dbReference>